<dbReference type="GO" id="GO:0016020">
    <property type="term" value="C:membrane"/>
    <property type="evidence" value="ECO:0007669"/>
    <property type="project" value="TreeGrafter"/>
</dbReference>
<accession>A0AAE3IM10</accession>
<dbReference type="PANTHER" id="PTHR22726">
    <property type="entry name" value="METALLOENDOPEPTIDASE OMA1"/>
    <property type="match status" value="1"/>
</dbReference>
<evidence type="ECO:0000256" key="4">
    <source>
        <dbReference type="ARBA" id="ARBA00022833"/>
    </source>
</evidence>
<evidence type="ECO:0000256" key="5">
    <source>
        <dbReference type="ARBA" id="ARBA00023049"/>
    </source>
</evidence>
<dbReference type="Proteomes" id="UP001209317">
    <property type="component" value="Unassembled WGS sequence"/>
</dbReference>
<evidence type="ECO:0000259" key="7">
    <source>
        <dbReference type="Pfam" id="PF01435"/>
    </source>
</evidence>
<keyword evidence="3 6" id="KW-0378">Hydrolase</keyword>
<comment type="cofactor">
    <cofactor evidence="6">
        <name>Zn(2+)</name>
        <dbReference type="ChEBI" id="CHEBI:29105"/>
    </cofactor>
    <text evidence="6">Binds 1 zinc ion per subunit.</text>
</comment>
<protein>
    <submittedName>
        <fullName evidence="8">M48 family metallopeptidase</fullName>
    </submittedName>
</protein>
<dbReference type="GO" id="GO:0004222">
    <property type="term" value="F:metalloendopeptidase activity"/>
    <property type="evidence" value="ECO:0007669"/>
    <property type="project" value="InterPro"/>
</dbReference>
<comment type="caution">
    <text evidence="8">The sequence shown here is derived from an EMBL/GenBank/DDBJ whole genome shotgun (WGS) entry which is preliminary data.</text>
</comment>
<feature type="domain" description="Peptidase M48" evidence="7">
    <location>
        <begin position="91"/>
        <end position="259"/>
    </location>
</feature>
<dbReference type="InterPro" id="IPR051156">
    <property type="entry name" value="Mito/Outer_Membr_Metalloprot"/>
</dbReference>
<keyword evidence="9" id="KW-1185">Reference proteome</keyword>
<evidence type="ECO:0000256" key="1">
    <source>
        <dbReference type="ARBA" id="ARBA00022670"/>
    </source>
</evidence>
<keyword evidence="2" id="KW-0479">Metal-binding</keyword>
<proteinExistence type="inferred from homology"/>
<dbReference type="EMBL" id="JAOTPL010000008">
    <property type="protein sequence ID" value="MCU7694338.1"/>
    <property type="molecule type" value="Genomic_DNA"/>
</dbReference>
<evidence type="ECO:0000256" key="3">
    <source>
        <dbReference type="ARBA" id="ARBA00022801"/>
    </source>
</evidence>
<evidence type="ECO:0000313" key="8">
    <source>
        <dbReference type="EMBL" id="MCU7694338.1"/>
    </source>
</evidence>
<dbReference type="AlphaFoldDB" id="A0AAE3IM10"/>
<keyword evidence="1 6" id="KW-0645">Protease</keyword>
<evidence type="ECO:0000256" key="2">
    <source>
        <dbReference type="ARBA" id="ARBA00022723"/>
    </source>
</evidence>
<reference evidence="8" key="1">
    <citation type="submission" date="2022-10" db="EMBL/GenBank/DDBJ databases">
        <authorList>
            <person name="Kim H.S."/>
            <person name="Kim J.-S."/>
            <person name="Suh M.K."/>
            <person name="Eom M.K."/>
            <person name="Lee J.-S."/>
        </authorList>
    </citation>
    <scope>NUCLEOTIDE SEQUENCE</scope>
    <source>
        <strain evidence="8">LIP-5</strain>
    </source>
</reference>
<dbReference type="GO" id="GO:0046872">
    <property type="term" value="F:metal ion binding"/>
    <property type="evidence" value="ECO:0007669"/>
    <property type="project" value="UniProtKB-KW"/>
</dbReference>
<organism evidence="8 9">
    <name type="scientific">Haoranjiania flava</name>
    <dbReference type="NCBI Taxonomy" id="1856322"/>
    <lineage>
        <taxon>Bacteria</taxon>
        <taxon>Pseudomonadati</taxon>
        <taxon>Bacteroidota</taxon>
        <taxon>Chitinophagia</taxon>
        <taxon>Chitinophagales</taxon>
        <taxon>Chitinophagaceae</taxon>
        <taxon>Haoranjiania</taxon>
    </lineage>
</organism>
<keyword evidence="5 6" id="KW-0482">Metalloprotease</keyword>
<dbReference type="CDD" id="cd07331">
    <property type="entry name" value="M48C_Oma1_like"/>
    <property type="match status" value="1"/>
</dbReference>
<sequence>MKKLLLGSLIGAFVLTGCSRNAITGRNQLNIVSESQLQEMAVTQYRQFLAENNVVTANSSMSKEYAMVQRVGKRIANAITQYYTQQGLGKELQGYKWEFNLVQGKDVNAFCMPGGKVVIYTGLLPVAQNEAGVAVVMGHEIAHAILQHGSERMSRAVAAQYGGQIAGAVIGSQNQALGNIFGAVYAPVATTTMILPNSRAQESEADRYGLRFAALAGYNPQEAIPFWTRMAQAGGSSNVPTILRSHPTNEQRIRDLQKIVPEAMKYYRPMSN</sequence>
<keyword evidence="4 6" id="KW-0862">Zinc</keyword>
<dbReference type="Gene3D" id="3.30.2010.10">
    <property type="entry name" value="Metalloproteases ('zincins'), catalytic domain"/>
    <property type="match status" value="1"/>
</dbReference>
<dbReference type="PROSITE" id="PS51257">
    <property type="entry name" value="PROKAR_LIPOPROTEIN"/>
    <property type="match status" value="1"/>
</dbReference>
<comment type="similarity">
    <text evidence="6">Belongs to the peptidase M48 family.</text>
</comment>
<dbReference type="Pfam" id="PF01435">
    <property type="entry name" value="Peptidase_M48"/>
    <property type="match status" value="1"/>
</dbReference>
<dbReference type="PANTHER" id="PTHR22726:SF24">
    <property type="entry name" value="M48 FAMILY METALLOPEPTIDASE"/>
    <property type="match status" value="1"/>
</dbReference>
<dbReference type="InterPro" id="IPR001915">
    <property type="entry name" value="Peptidase_M48"/>
</dbReference>
<name>A0AAE3IM10_9BACT</name>
<evidence type="ECO:0000256" key="6">
    <source>
        <dbReference type="RuleBase" id="RU003983"/>
    </source>
</evidence>
<evidence type="ECO:0000313" key="9">
    <source>
        <dbReference type="Proteomes" id="UP001209317"/>
    </source>
</evidence>
<dbReference type="GO" id="GO:0051603">
    <property type="term" value="P:proteolysis involved in protein catabolic process"/>
    <property type="evidence" value="ECO:0007669"/>
    <property type="project" value="TreeGrafter"/>
</dbReference>
<dbReference type="RefSeq" id="WP_263037824.1">
    <property type="nucleotide sequence ID" value="NZ_JAOTPL010000008.1"/>
</dbReference>
<gene>
    <name evidence="8" type="ORF">OD355_07400</name>
</gene>